<reference evidence="1 2" key="1">
    <citation type="submission" date="2017-02" db="EMBL/GenBank/DDBJ databases">
        <title>Complete genome sequences of Mycobacterium kansasii strains isolated from rhesus macaques.</title>
        <authorList>
            <person name="Panda A."/>
            <person name="Nagaraj S."/>
            <person name="Zhao X."/>
            <person name="Tettelin H."/>
            <person name="Detolla L.J."/>
        </authorList>
    </citation>
    <scope>NUCLEOTIDE SEQUENCE [LARGE SCALE GENOMIC DNA]</scope>
    <source>
        <strain evidence="1 2">11-3469</strain>
    </source>
</reference>
<dbReference type="GO" id="GO:0004315">
    <property type="term" value="F:3-oxoacyl-[acyl-carrier-protein] synthase activity"/>
    <property type="evidence" value="ECO:0007669"/>
    <property type="project" value="UniProtKB-EC"/>
</dbReference>
<gene>
    <name evidence="1" type="ORF">BZL29_1178</name>
</gene>
<comment type="caution">
    <text evidence="1">The sequence shown here is derived from an EMBL/GenBank/DDBJ whole genome shotgun (WGS) entry which is preliminary data.</text>
</comment>
<name>A0A1V3XXD7_MYCKA</name>
<organism evidence="1 2">
    <name type="scientific">Mycobacterium kansasii</name>
    <dbReference type="NCBI Taxonomy" id="1768"/>
    <lineage>
        <taxon>Bacteria</taxon>
        <taxon>Bacillati</taxon>
        <taxon>Actinomycetota</taxon>
        <taxon>Actinomycetes</taxon>
        <taxon>Mycobacteriales</taxon>
        <taxon>Mycobacteriaceae</taxon>
        <taxon>Mycobacterium</taxon>
    </lineage>
</organism>
<evidence type="ECO:0000313" key="1">
    <source>
        <dbReference type="EMBL" id="OOK83899.1"/>
    </source>
</evidence>
<dbReference type="EMBL" id="MVBN01000001">
    <property type="protein sequence ID" value="OOK83899.1"/>
    <property type="molecule type" value="Genomic_DNA"/>
</dbReference>
<keyword evidence="1" id="KW-0012">Acyltransferase</keyword>
<protein>
    <submittedName>
        <fullName evidence="1">Phthiocerol synthesis polyketide synthase type I PpsE domain protein</fullName>
        <ecNumber evidence="1">2.3.1.41</ecNumber>
    </submittedName>
</protein>
<dbReference type="Proteomes" id="UP000188532">
    <property type="component" value="Unassembled WGS sequence"/>
</dbReference>
<evidence type="ECO:0000313" key="2">
    <source>
        <dbReference type="Proteomes" id="UP000188532"/>
    </source>
</evidence>
<dbReference type="AlphaFoldDB" id="A0A1V3XXD7"/>
<dbReference type="EC" id="2.3.1.41" evidence="1"/>
<keyword evidence="1" id="KW-0808">Transferase</keyword>
<proteinExistence type="predicted"/>
<accession>A0A1V3XXD7</accession>
<sequence length="42" mass="4994">MTMPVRETIPGLGHAIELRAYRSGGSLHLDWWYDTRRIPRQR</sequence>